<dbReference type="InterPro" id="IPR016161">
    <property type="entry name" value="Ald_DH/histidinol_DH"/>
</dbReference>
<dbReference type="Pfam" id="PF00171">
    <property type="entry name" value="Aldedh"/>
    <property type="match status" value="1"/>
</dbReference>
<evidence type="ECO:0000256" key="1">
    <source>
        <dbReference type="ARBA" id="ARBA00023002"/>
    </source>
</evidence>
<organism evidence="4 5">
    <name type="scientific">Streptomyces hawaiiensis</name>
    <dbReference type="NCBI Taxonomy" id="67305"/>
    <lineage>
        <taxon>Bacteria</taxon>
        <taxon>Bacillati</taxon>
        <taxon>Actinomycetota</taxon>
        <taxon>Actinomycetes</taxon>
        <taxon>Kitasatosporales</taxon>
        <taxon>Streptomycetaceae</taxon>
        <taxon>Streptomyces</taxon>
    </lineage>
</organism>
<dbReference type="GO" id="GO:0016620">
    <property type="term" value="F:oxidoreductase activity, acting on the aldehyde or oxo group of donors, NAD or NADP as acceptor"/>
    <property type="evidence" value="ECO:0007669"/>
    <property type="project" value="InterPro"/>
</dbReference>
<dbReference type="InterPro" id="IPR045851">
    <property type="entry name" value="AMP-bd_C_sf"/>
</dbReference>
<dbReference type="InterPro" id="IPR050237">
    <property type="entry name" value="ATP-dep_AMP-bd_enzyme"/>
</dbReference>
<dbReference type="EMBL" id="CP021978">
    <property type="protein sequence ID" value="QCD57265.1"/>
    <property type="molecule type" value="Genomic_DNA"/>
</dbReference>
<dbReference type="Proteomes" id="UP000495940">
    <property type="component" value="Chromosome"/>
</dbReference>
<dbReference type="InterPro" id="IPR016162">
    <property type="entry name" value="Ald_DH_N"/>
</dbReference>
<dbReference type="RefSeq" id="WP_175433844.1">
    <property type="nucleotide sequence ID" value="NZ_CP021978.1"/>
</dbReference>
<reference evidence="4 5" key="1">
    <citation type="submission" date="2017-06" db="EMBL/GenBank/DDBJ databases">
        <title>Complete Genome Sequence of Streptomyces hawaiiensis NRRL 15010 and insights into acyldepsipeptides biosynthesis.</title>
        <authorList>
            <person name="Mariita R.M."/>
            <person name="Sello J.K."/>
        </authorList>
    </citation>
    <scope>NUCLEOTIDE SEQUENCE [LARGE SCALE GENOMIC DNA]</scope>
    <source>
        <strain evidence="4 5">ATCC 12236</strain>
    </source>
</reference>
<dbReference type="Gene3D" id="3.30.300.30">
    <property type="match status" value="1"/>
</dbReference>
<evidence type="ECO:0000313" key="5">
    <source>
        <dbReference type="Proteomes" id="UP000495940"/>
    </source>
</evidence>
<sequence length="886" mass="97702">MLISRNESSRSWREVRISCASVIRDLQARGVNDSHRVLLSSTNSAASVLATFALMELGVSVGLVDRGVTPNQFARLVEEADADFFVSDHEESMPAFEELDAHWIPLRELDEAAQRNAGEPAELSFDRWARRSDALIVWTSGSLGRPKGIVRSGSSVLANVSRTQDRMKYTESDVLLPLLPFTHQYGLSILLLWWQAKASLALLPSRRTDLALEAIVDLGVTVVDSVPAVYEGILRMLDRGHTSTTLLESVRMWCVGGEPLQDDLLRRFTEQMGKPLLDGYGSSEAGNIALAAPDHPNLCGRPLAGITVTVVDDEDRPLPAGEVGEVIVHTPDIMVGMLEPGGRVRESQRAVHRTQDLGFLDENGNLRVLGRKAAVHRFGNTLYPDAITAKASECGRPVRVIPVENGRFGTDLVFVVADPDERPAAHWRRVFADLVAEFEQPNKVLVVKQFPEHTNGKANLTALRYMAQAALRSRSEKAPAQQTPAKPAERAIPFGDRITVLQDVARLLSERRSEILRILTEVCNHRTATDEIDASIEALEGAVAEVSRYGPQAVGQTGVLMPSNIPLYGYILYVVIPSLYSQKVVFRPSRMIDAQTRALHKLIGTVHALPLLLDDSGQREFMENVGKKSDVLVFTGSYENAETIREQLPRDTVFCFFGQGINPFVVGADADLGTAVDGLVKVRMLNSGQDCFGPDVVFVHTSVSAQFCNLLSRRVEALRLGTAHDATADYSAMFYDEAFASTLDYLCEKREFIAAGGRIDVVDRHVRPTVLIHPTDEPFLPPEMFAPVFNVVPYTSEEWLNELLRHPYYAERAMAATVFGSLPDTVEALRDRHMVSVDETLIDIESGNHPFGGRGIRANYISVGRKRHTEPLLLSKAVADHLPGKS</sequence>
<feature type="domain" description="AMP-dependent synthetase/ligase" evidence="3">
    <location>
        <begin position="8"/>
        <end position="336"/>
    </location>
</feature>
<dbReference type="InterPro" id="IPR042099">
    <property type="entry name" value="ANL_N_sf"/>
</dbReference>
<dbReference type="Gene3D" id="3.40.605.10">
    <property type="entry name" value="Aldehyde Dehydrogenase, Chain A, domain 1"/>
    <property type="match status" value="1"/>
</dbReference>
<name>A0A6G5RGL7_9ACTN</name>
<feature type="domain" description="Aldehyde dehydrogenase" evidence="2">
    <location>
        <begin position="476"/>
        <end position="837"/>
    </location>
</feature>
<keyword evidence="5" id="KW-1185">Reference proteome</keyword>
<evidence type="ECO:0000259" key="2">
    <source>
        <dbReference type="Pfam" id="PF00171"/>
    </source>
</evidence>
<dbReference type="Pfam" id="PF00501">
    <property type="entry name" value="AMP-binding"/>
    <property type="match status" value="1"/>
</dbReference>
<dbReference type="KEGG" id="shaw:CEB94_22280"/>
<dbReference type="PANTHER" id="PTHR43767:SF1">
    <property type="entry name" value="NONRIBOSOMAL PEPTIDE SYNTHASE PES1 (EUROFUNG)-RELATED"/>
    <property type="match status" value="1"/>
</dbReference>
<evidence type="ECO:0000313" key="4">
    <source>
        <dbReference type="EMBL" id="QCD57265.1"/>
    </source>
</evidence>
<dbReference type="Gene3D" id="3.40.309.10">
    <property type="entry name" value="Aldehyde Dehydrogenase, Chain A, domain 2"/>
    <property type="match status" value="1"/>
</dbReference>
<dbReference type="GO" id="GO:0016878">
    <property type="term" value="F:acid-thiol ligase activity"/>
    <property type="evidence" value="ECO:0007669"/>
    <property type="project" value="UniProtKB-ARBA"/>
</dbReference>
<dbReference type="SUPFAM" id="SSF56801">
    <property type="entry name" value="Acetyl-CoA synthetase-like"/>
    <property type="match status" value="1"/>
</dbReference>
<gene>
    <name evidence="4" type="ORF">CEB94_22280</name>
</gene>
<protein>
    <recommendedName>
        <fullName evidence="6">Aldehyde dehydrogenase</fullName>
    </recommendedName>
</protein>
<dbReference type="Gene3D" id="3.40.50.12780">
    <property type="entry name" value="N-terminal domain of ligase-like"/>
    <property type="match status" value="1"/>
</dbReference>
<dbReference type="PANTHER" id="PTHR43767">
    <property type="entry name" value="LONG-CHAIN-FATTY-ACID--COA LIGASE"/>
    <property type="match status" value="1"/>
</dbReference>
<dbReference type="InterPro" id="IPR015590">
    <property type="entry name" value="Aldehyde_DH_dom"/>
</dbReference>
<dbReference type="InterPro" id="IPR000873">
    <property type="entry name" value="AMP-dep_synth/lig_dom"/>
</dbReference>
<accession>A0A6G5RGL7</accession>
<proteinExistence type="predicted"/>
<evidence type="ECO:0008006" key="6">
    <source>
        <dbReference type="Google" id="ProtNLM"/>
    </source>
</evidence>
<dbReference type="CDD" id="cd04433">
    <property type="entry name" value="AFD_class_I"/>
    <property type="match status" value="1"/>
</dbReference>
<dbReference type="SUPFAM" id="SSF53720">
    <property type="entry name" value="ALDH-like"/>
    <property type="match status" value="1"/>
</dbReference>
<keyword evidence="1" id="KW-0560">Oxidoreductase</keyword>
<dbReference type="InterPro" id="IPR016163">
    <property type="entry name" value="Ald_DH_C"/>
</dbReference>
<dbReference type="AlphaFoldDB" id="A0A6G5RGL7"/>
<evidence type="ECO:0000259" key="3">
    <source>
        <dbReference type="Pfam" id="PF00501"/>
    </source>
</evidence>